<proteinExistence type="predicted"/>
<dbReference type="AlphaFoldDB" id="A0A9Q8YAQ4"/>
<dbReference type="GO" id="GO:0016740">
    <property type="term" value="F:transferase activity"/>
    <property type="evidence" value="ECO:0007669"/>
    <property type="project" value="UniProtKB-KW"/>
</dbReference>
<geneLocation type="plasmid" evidence="1 2">
    <name>pA</name>
</geneLocation>
<evidence type="ECO:0000313" key="2">
    <source>
        <dbReference type="Proteomes" id="UP001055460"/>
    </source>
</evidence>
<protein>
    <submittedName>
        <fullName evidence="1">Glycosyl transferase family 1</fullName>
    </submittedName>
</protein>
<dbReference type="SUPFAM" id="SSF53756">
    <property type="entry name" value="UDP-Glycosyltransferase/glycogen phosphorylase"/>
    <property type="match status" value="1"/>
</dbReference>
<sequence length="407" mass="45003">MLQILYFAQDLADPAVRRRVLMLLTGGAKVTLAGFRRDANPLAEIEGIIPVELGNTHDGRFVQRVGAIAKSCLSLKQALRGVERPDLIIARNLDMLAIARKAVSLFGGDVPIVYECLDIHRLLLSPGIAGKALRTSERLLGRDARLLITSSPAFVENYFRPLSGISAPTMMLENKVLELDETDARPSVTAAAAPTHGPWRIGWFGALRCRKSLALLAAFSRRMEGRFEIVLRGRPAYREFDDFDGFIRNEPFMTFHGPYRSPEELGAIYSDVHFNWAIDFFEEGQNSKWLLPNRLYEGCRFGRVPIALRGTETARFLAIRGLGVLLEEADADALAALMGSMTSEIYDATSRRIAACAPETWIFNRSDCEGLVRRLSAVTSAAPPRIALDFPQAHQNTSTPQNEGGLS</sequence>
<gene>
    <name evidence="1" type="ORF">NE863_23795</name>
</gene>
<dbReference type="Proteomes" id="UP001055460">
    <property type="component" value="Plasmid pA"/>
</dbReference>
<dbReference type="RefSeq" id="WP_252160605.1">
    <property type="nucleotide sequence ID" value="NZ_CP098808.1"/>
</dbReference>
<dbReference type="EMBL" id="CP098808">
    <property type="protein sequence ID" value="USJ25517.1"/>
    <property type="molecule type" value="Genomic_DNA"/>
</dbReference>
<accession>A0A9Q8YAQ4</accession>
<reference evidence="1" key="1">
    <citation type="submission" date="2022-06" db="EMBL/GenBank/DDBJ databases">
        <title>Physiological and biochemical characterization and genomic elucidation of a strain of the genus Ensifer adhaerens M8 that combines arsenic oxidation and chromium reduction.</title>
        <authorList>
            <person name="Li X."/>
            <person name="Yu c."/>
        </authorList>
    </citation>
    <scope>NUCLEOTIDE SEQUENCE</scope>
    <source>
        <strain evidence="1">M8</strain>
        <plasmid evidence="1">pA</plasmid>
    </source>
</reference>
<name>A0A9Q8YAQ4_ENSAD</name>
<organism evidence="1 2">
    <name type="scientific">Ensifer adhaerens</name>
    <name type="common">Sinorhizobium morelense</name>
    <dbReference type="NCBI Taxonomy" id="106592"/>
    <lineage>
        <taxon>Bacteria</taxon>
        <taxon>Pseudomonadati</taxon>
        <taxon>Pseudomonadota</taxon>
        <taxon>Alphaproteobacteria</taxon>
        <taxon>Hyphomicrobiales</taxon>
        <taxon>Rhizobiaceae</taxon>
        <taxon>Sinorhizobium/Ensifer group</taxon>
        <taxon>Ensifer</taxon>
    </lineage>
</organism>
<keyword evidence="1" id="KW-0614">Plasmid</keyword>
<evidence type="ECO:0000313" key="1">
    <source>
        <dbReference type="EMBL" id="USJ25517.1"/>
    </source>
</evidence>
<keyword evidence="1" id="KW-0808">Transferase</keyword>